<dbReference type="Pfam" id="PF04459">
    <property type="entry name" value="DUF512"/>
    <property type="match status" value="1"/>
</dbReference>
<accession>A0ABS2NNP4</accession>
<keyword evidence="3" id="KW-1185">Reference proteome</keyword>
<dbReference type="InterPro" id="IPR036034">
    <property type="entry name" value="PDZ_sf"/>
</dbReference>
<reference evidence="2 3" key="1">
    <citation type="submission" date="2021-01" db="EMBL/GenBank/DDBJ databases">
        <title>Genomic Encyclopedia of Type Strains, Phase IV (KMG-IV): sequencing the most valuable type-strain genomes for metagenomic binning, comparative biology and taxonomic classification.</title>
        <authorList>
            <person name="Goeker M."/>
        </authorList>
    </citation>
    <scope>NUCLEOTIDE SEQUENCE [LARGE SCALE GENOMIC DNA]</scope>
    <source>
        <strain evidence="2 3">DSM 25890</strain>
    </source>
</reference>
<dbReference type="SUPFAM" id="SSF102114">
    <property type="entry name" value="Radical SAM enzymes"/>
    <property type="match status" value="1"/>
</dbReference>
<dbReference type="EMBL" id="JAFBEE010000005">
    <property type="protein sequence ID" value="MBM7614566.1"/>
    <property type="molecule type" value="Genomic_DNA"/>
</dbReference>
<dbReference type="InterPro" id="IPR007549">
    <property type="entry name" value="DUF512"/>
</dbReference>
<organism evidence="2 3">
    <name type="scientific">Alkaliphilus hydrothermalis</name>
    <dbReference type="NCBI Taxonomy" id="1482730"/>
    <lineage>
        <taxon>Bacteria</taxon>
        <taxon>Bacillati</taxon>
        <taxon>Bacillota</taxon>
        <taxon>Clostridia</taxon>
        <taxon>Peptostreptococcales</taxon>
        <taxon>Natronincolaceae</taxon>
        <taxon>Alkaliphilus</taxon>
    </lineage>
</organism>
<dbReference type="InterPro" id="IPR001478">
    <property type="entry name" value="PDZ"/>
</dbReference>
<dbReference type="Proteomes" id="UP001314796">
    <property type="component" value="Unassembled WGS sequence"/>
</dbReference>
<dbReference type="Gene3D" id="2.30.42.10">
    <property type="match status" value="1"/>
</dbReference>
<evidence type="ECO:0000259" key="1">
    <source>
        <dbReference type="PROSITE" id="PS50106"/>
    </source>
</evidence>
<dbReference type="InterPro" id="IPR045375">
    <property type="entry name" value="Put_radical_SAM-like_N"/>
</dbReference>
<evidence type="ECO:0000313" key="2">
    <source>
        <dbReference type="EMBL" id="MBM7614566.1"/>
    </source>
</evidence>
<name>A0ABS2NNP4_9FIRM</name>
<comment type="caution">
    <text evidence="2">The sequence shown here is derived from an EMBL/GenBank/DDBJ whole genome shotgun (WGS) entry which is preliminary data.</text>
</comment>
<dbReference type="PROSITE" id="PS50106">
    <property type="entry name" value="PDZ"/>
    <property type="match status" value="1"/>
</dbReference>
<dbReference type="InterPro" id="IPR013785">
    <property type="entry name" value="Aldolase_TIM"/>
</dbReference>
<evidence type="ECO:0000313" key="3">
    <source>
        <dbReference type="Proteomes" id="UP001314796"/>
    </source>
</evidence>
<dbReference type="Gene3D" id="3.20.20.70">
    <property type="entry name" value="Aldolase class I"/>
    <property type="match status" value="1"/>
</dbReference>
<gene>
    <name evidence="2" type="ORF">JOC73_001078</name>
</gene>
<dbReference type="Pfam" id="PF19238">
    <property type="entry name" value="Radical_SAM_2"/>
    <property type="match status" value="1"/>
</dbReference>
<proteinExistence type="predicted"/>
<dbReference type="InterPro" id="IPR058240">
    <property type="entry name" value="rSAM_sf"/>
</dbReference>
<feature type="domain" description="PDZ" evidence="1">
    <location>
        <begin position="9"/>
        <end position="41"/>
    </location>
</feature>
<dbReference type="InterPro" id="IPR041489">
    <property type="entry name" value="PDZ_6"/>
</dbReference>
<dbReference type="Pfam" id="PF17820">
    <property type="entry name" value="PDZ_6"/>
    <property type="match status" value="1"/>
</dbReference>
<protein>
    <submittedName>
        <fullName evidence="2">Radical SAM enzyme (TIGR03279 family)</fullName>
    </submittedName>
</protein>
<dbReference type="SUPFAM" id="SSF50156">
    <property type="entry name" value="PDZ domain-like"/>
    <property type="match status" value="1"/>
</dbReference>
<sequence>MKEVEIKNIISAVETDSIAEEVGIEVGDKLISINGQPIEDIIEYKFYLADEYLEIVIEKPDGEEWLIEVDKEYDEDLGIDFDNPILSHMKSCSNKCIFCFIDQLPMNMRESLYFKDDDSRLSFLHGNYITLTNMKEEDIKKIIQYRISPINISVHTTNGELRKKMLNNRFAGNIMETLERLAENHISMNCQIVLCPGFNDGEELDKTLEDLGKLSDAVDSVAVVPVGLTRYREELVEINPFTKETANETIQQIEKWQQYFKPKIHRNFVYASDEFYITAQKEFPDYEEYDGFPQLENGVGMMVDFAESFHGAVADLSDDLKIDQTVTVVTSTLAEDYMNELGKALMEKVEGLKVNVICVKNDFFGGHVSVSGLLTGGDILKSIQGKDLGVKIIVGENMLKSGEPVFLDDVTIDELQEKTGVPVKISPIDGREFVETILDGI</sequence>